<evidence type="ECO:0000259" key="1">
    <source>
        <dbReference type="Pfam" id="PF05685"/>
    </source>
</evidence>
<accession>A0ABV1KB84</accession>
<dbReference type="SUPFAM" id="SSF52980">
    <property type="entry name" value="Restriction endonuclease-like"/>
    <property type="match status" value="1"/>
</dbReference>
<keyword evidence="3" id="KW-1185">Reference proteome</keyword>
<gene>
    <name evidence="2" type="ORF">WIS52_14715</name>
</gene>
<dbReference type="GO" id="GO:0004519">
    <property type="term" value="F:endonuclease activity"/>
    <property type="evidence" value="ECO:0007669"/>
    <property type="project" value="UniProtKB-KW"/>
</dbReference>
<dbReference type="PANTHER" id="PTHR34107:SF4">
    <property type="entry name" value="SLL1222 PROTEIN"/>
    <property type="match status" value="1"/>
</dbReference>
<dbReference type="InterPro" id="IPR011335">
    <property type="entry name" value="Restrct_endonuc-II-like"/>
</dbReference>
<name>A0ABV1KB84_9PSEU</name>
<reference evidence="2 3" key="1">
    <citation type="submission" date="2024-03" db="EMBL/GenBank/DDBJ databases">
        <title>Draft genome sequence of Pseudonocardia nematodicida JCM 31783.</title>
        <authorList>
            <person name="Butdee W."/>
            <person name="Duangmal K."/>
        </authorList>
    </citation>
    <scope>NUCLEOTIDE SEQUENCE [LARGE SCALE GENOMIC DNA]</scope>
    <source>
        <strain evidence="2 3">JCM 31783</strain>
    </source>
</reference>
<dbReference type="InterPro" id="IPR012296">
    <property type="entry name" value="Nuclease_put_TT1808"/>
</dbReference>
<keyword evidence="2" id="KW-0255">Endonuclease</keyword>
<proteinExistence type="predicted"/>
<keyword evidence="2" id="KW-0540">Nuclease</keyword>
<sequence>MKVLMLDPPQAMLDERRRLGLDGRDEMWDGVLHMVPPPGGPHQRGSTDLMLALGELAKRRGLVPHMETGLFRATDDYRVPDQLYCRPEHLSERGVEGADLVVEFCSPGDETYDKVEFYAAAGVREMLVVHPGDRRVEVYRAVGNQLLPVQAAAGGMLGLGTLGVELRTEGGALHLSWDGGSAQI</sequence>
<dbReference type="Proteomes" id="UP001494902">
    <property type="component" value="Unassembled WGS sequence"/>
</dbReference>
<organism evidence="2 3">
    <name type="scientific">Pseudonocardia nematodicida</name>
    <dbReference type="NCBI Taxonomy" id="1206997"/>
    <lineage>
        <taxon>Bacteria</taxon>
        <taxon>Bacillati</taxon>
        <taxon>Actinomycetota</taxon>
        <taxon>Actinomycetes</taxon>
        <taxon>Pseudonocardiales</taxon>
        <taxon>Pseudonocardiaceae</taxon>
        <taxon>Pseudonocardia</taxon>
    </lineage>
</organism>
<dbReference type="Gene3D" id="3.90.1570.10">
    <property type="entry name" value="tt1808, chain A"/>
    <property type="match status" value="1"/>
</dbReference>
<dbReference type="EMBL" id="JBEDNQ010000005">
    <property type="protein sequence ID" value="MEQ3551723.1"/>
    <property type="molecule type" value="Genomic_DNA"/>
</dbReference>
<evidence type="ECO:0000313" key="3">
    <source>
        <dbReference type="Proteomes" id="UP001494902"/>
    </source>
</evidence>
<feature type="domain" description="Putative restriction endonuclease" evidence="1">
    <location>
        <begin position="22"/>
        <end position="152"/>
    </location>
</feature>
<keyword evidence="2" id="KW-0378">Hydrolase</keyword>
<dbReference type="Pfam" id="PF05685">
    <property type="entry name" value="Uma2"/>
    <property type="match status" value="1"/>
</dbReference>
<evidence type="ECO:0000313" key="2">
    <source>
        <dbReference type="EMBL" id="MEQ3551723.1"/>
    </source>
</evidence>
<dbReference type="InterPro" id="IPR008538">
    <property type="entry name" value="Uma2"/>
</dbReference>
<dbReference type="RefSeq" id="WP_349298793.1">
    <property type="nucleotide sequence ID" value="NZ_JBEDNQ010000005.1"/>
</dbReference>
<dbReference type="CDD" id="cd06260">
    <property type="entry name" value="DUF820-like"/>
    <property type="match status" value="1"/>
</dbReference>
<dbReference type="PANTHER" id="PTHR34107">
    <property type="entry name" value="SLL0198 PROTEIN-RELATED"/>
    <property type="match status" value="1"/>
</dbReference>
<comment type="caution">
    <text evidence="2">The sequence shown here is derived from an EMBL/GenBank/DDBJ whole genome shotgun (WGS) entry which is preliminary data.</text>
</comment>
<protein>
    <submittedName>
        <fullName evidence="2">Uma2 family endonuclease</fullName>
    </submittedName>
</protein>